<protein>
    <submittedName>
        <fullName evidence="2">Uncharacterized protein</fullName>
    </submittedName>
</protein>
<evidence type="ECO:0000313" key="2">
    <source>
        <dbReference type="EMBL" id="KAG8520434.1"/>
    </source>
</evidence>
<gene>
    <name evidence="2" type="ORF">J0S82_019785</name>
</gene>
<dbReference type="AlphaFoldDB" id="A0A8J6DTU7"/>
<dbReference type="Proteomes" id="UP000700334">
    <property type="component" value="Unassembled WGS sequence"/>
</dbReference>
<sequence length="82" mass="8610">MPMPPQPNLISENHKLIPLPGDMTRMKVHSIHPAGARPRPSSATASPASASSNEHLCLAFDGPVLLSLLLPARVVDVVGSVL</sequence>
<evidence type="ECO:0000256" key="1">
    <source>
        <dbReference type="SAM" id="MobiDB-lite"/>
    </source>
</evidence>
<accession>A0A8J6DTU7</accession>
<feature type="region of interest" description="Disordered" evidence="1">
    <location>
        <begin position="30"/>
        <end position="49"/>
    </location>
</feature>
<organism evidence="2 3">
    <name type="scientific">Galemys pyrenaicus</name>
    <name type="common">Iberian desman</name>
    <name type="synonym">Pyrenean desman</name>
    <dbReference type="NCBI Taxonomy" id="202257"/>
    <lineage>
        <taxon>Eukaryota</taxon>
        <taxon>Metazoa</taxon>
        <taxon>Chordata</taxon>
        <taxon>Craniata</taxon>
        <taxon>Vertebrata</taxon>
        <taxon>Euteleostomi</taxon>
        <taxon>Mammalia</taxon>
        <taxon>Eutheria</taxon>
        <taxon>Laurasiatheria</taxon>
        <taxon>Eulipotyphla</taxon>
        <taxon>Talpidae</taxon>
        <taxon>Galemys</taxon>
    </lineage>
</organism>
<reference evidence="2" key="1">
    <citation type="journal article" date="2021" name="Evol. Appl.">
        <title>The genome of the Pyrenean desman and the effects of bottlenecks and inbreeding on the genomic landscape of an endangered species.</title>
        <authorList>
            <person name="Escoda L."/>
            <person name="Castresana J."/>
        </authorList>
    </citation>
    <scope>NUCLEOTIDE SEQUENCE</scope>
    <source>
        <strain evidence="2">IBE-C5619</strain>
    </source>
</reference>
<proteinExistence type="predicted"/>
<evidence type="ECO:0000313" key="3">
    <source>
        <dbReference type="Proteomes" id="UP000700334"/>
    </source>
</evidence>
<name>A0A8J6DTU7_GALPY</name>
<feature type="compositionally biased region" description="Low complexity" evidence="1">
    <location>
        <begin position="33"/>
        <end position="49"/>
    </location>
</feature>
<keyword evidence="3" id="KW-1185">Reference proteome</keyword>
<dbReference type="EMBL" id="JAGFMF010011568">
    <property type="protein sequence ID" value="KAG8520434.1"/>
    <property type="molecule type" value="Genomic_DNA"/>
</dbReference>
<comment type="caution">
    <text evidence="2">The sequence shown here is derived from an EMBL/GenBank/DDBJ whole genome shotgun (WGS) entry which is preliminary data.</text>
</comment>